<dbReference type="Proteomes" id="UP000184085">
    <property type="component" value="Unassembled WGS sequence"/>
</dbReference>
<feature type="domain" description="Hydantoinase A/oxoprolinase" evidence="1">
    <location>
        <begin position="202"/>
        <end position="486"/>
    </location>
</feature>
<dbReference type="GO" id="GO:0005829">
    <property type="term" value="C:cytosol"/>
    <property type="evidence" value="ECO:0007669"/>
    <property type="project" value="TreeGrafter"/>
</dbReference>
<dbReference type="SUPFAM" id="SSF53067">
    <property type="entry name" value="Actin-like ATPase domain"/>
    <property type="match status" value="1"/>
</dbReference>
<evidence type="ECO:0000313" key="4">
    <source>
        <dbReference type="EMBL" id="SCM67512.1"/>
    </source>
</evidence>
<dbReference type="Pfam" id="PF05378">
    <property type="entry name" value="Hydant_A_N"/>
    <property type="match status" value="1"/>
</dbReference>
<gene>
    <name evidence="4" type="primary">hyuA3</name>
    <name evidence="4" type="ORF">KARMA_1711</name>
</gene>
<dbReference type="PANTHER" id="PTHR11365:SF23">
    <property type="entry name" value="HYPOTHETICAL 5-OXOPROLINASE (EUROFUNG)-RELATED"/>
    <property type="match status" value="1"/>
</dbReference>
<dbReference type="RefSeq" id="WP_072706141.1">
    <property type="nucleotide sequence ID" value="NZ_FMJB01000046.1"/>
</dbReference>
<dbReference type="Pfam" id="PF19278">
    <property type="entry name" value="Hydant_A_C"/>
    <property type="match status" value="1"/>
</dbReference>
<feature type="domain" description="Acetophenone carboxylase-like C-terminal" evidence="3">
    <location>
        <begin position="501"/>
        <end position="666"/>
    </location>
</feature>
<dbReference type="InterPro" id="IPR002821">
    <property type="entry name" value="Hydantoinase_A"/>
</dbReference>
<accession>A0A1M4MY60</accession>
<name>A0A1M4MY60_9RHOB</name>
<reference evidence="5" key="1">
    <citation type="submission" date="2016-09" db="EMBL/GenBank/DDBJ databases">
        <authorList>
            <person name="Wibberg D."/>
        </authorList>
    </citation>
    <scope>NUCLEOTIDE SEQUENCE [LARGE SCALE GENOMIC DNA]</scope>
</reference>
<dbReference type="GO" id="GO:0006749">
    <property type="term" value="P:glutathione metabolic process"/>
    <property type="evidence" value="ECO:0007669"/>
    <property type="project" value="TreeGrafter"/>
</dbReference>
<dbReference type="InterPro" id="IPR049517">
    <property type="entry name" value="ACX-like_C"/>
</dbReference>
<feature type="domain" description="Hydantoinase/oxoprolinase N-terminal" evidence="2">
    <location>
        <begin position="3"/>
        <end position="181"/>
    </location>
</feature>
<sequence length="674" mass="72443">MYRIGFDVGGTFTDFTAINTTDGAATHFKTSSTPHDPSEAIETGLRHFVEERGITSDQFEFVGHGTTVATNMVIERRGVPTGLITTQGARDVLEIGRQTRPHLYDYDITKPEPLVERYMSIEVPERMNADGDVLIPLDEDAVRQAAKQIRDAGMQAVAICFLHAYRDGRHERRAAEIVREMMPDAYVSVSSDVLPEFREFERFSTTVINAYVGPRMDRYLERFLERLQNIGFESAPRTIHSNGGLMSVDTVRAFPVRTCLSGPAAGVVGAAKVAGASGYPNIVTYDVGGTSTDVSLVLEGRPAFTTSRLVADYPVRCPMLDINVIGAGGGSIAALDDAGALKVGPRSAGAFPGPVAYGKGGTEPTTTDANLVLGRLDADTLLSGRMTVDKEAARKAIETQIAAPLGLSVEDAALGILRIAVANMGRAIRAVSTEKGHRLSDFALFAYGGAGPLHAAAVAVETGMKSVLVPAQPGTMCARGILLSDVGFDFVRTGVSTASVDAWPQITAAFAEMYKDGDAWLDGEGIAPETREMQYVVDARYDGQNHEVQVVLDGIDTAYDTFLDGFRAAHRQEYGYDIADRAVEIVNLRLSVKGASGADPDTTHTPEDADPRMGKRQVYFDGGWFETTLYDRAKLPVDQVVAGPAIVQEMSSTTIVEPGQNVRVDATGTMIIEV</sequence>
<dbReference type="GO" id="GO:0017168">
    <property type="term" value="F:5-oxoprolinase (ATP-hydrolyzing) activity"/>
    <property type="evidence" value="ECO:0007669"/>
    <property type="project" value="TreeGrafter"/>
</dbReference>
<dbReference type="InterPro" id="IPR008040">
    <property type="entry name" value="Hydant_A_N"/>
</dbReference>
<protein>
    <submittedName>
        <fullName evidence="4">Hydantion utilization protein A</fullName>
    </submittedName>
</protein>
<dbReference type="InterPro" id="IPR043129">
    <property type="entry name" value="ATPase_NBD"/>
</dbReference>
<dbReference type="PANTHER" id="PTHR11365">
    <property type="entry name" value="5-OXOPROLINASE RELATED"/>
    <property type="match status" value="1"/>
</dbReference>
<evidence type="ECO:0000259" key="3">
    <source>
        <dbReference type="Pfam" id="PF19278"/>
    </source>
</evidence>
<evidence type="ECO:0000259" key="1">
    <source>
        <dbReference type="Pfam" id="PF01968"/>
    </source>
</evidence>
<evidence type="ECO:0000313" key="5">
    <source>
        <dbReference type="Proteomes" id="UP000184085"/>
    </source>
</evidence>
<proteinExistence type="predicted"/>
<dbReference type="InterPro" id="IPR045079">
    <property type="entry name" value="Oxoprolinase-like"/>
</dbReference>
<keyword evidence="5" id="KW-1185">Reference proteome</keyword>
<evidence type="ECO:0000259" key="2">
    <source>
        <dbReference type="Pfam" id="PF05378"/>
    </source>
</evidence>
<organism evidence="4 5">
    <name type="scientific">Donghicola eburneus</name>
    <dbReference type="NCBI Taxonomy" id="393278"/>
    <lineage>
        <taxon>Bacteria</taxon>
        <taxon>Pseudomonadati</taxon>
        <taxon>Pseudomonadota</taxon>
        <taxon>Alphaproteobacteria</taxon>
        <taxon>Rhodobacterales</taxon>
        <taxon>Roseobacteraceae</taxon>
        <taxon>Donghicola</taxon>
    </lineage>
</organism>
<dbReference type="EMBL" id="FMJB01000046">
    <property type="protein sequence ID" value="SCM67512.1"/>
    <property type="molecule type" value="Genomic_DNA"/>
</dbReference>
<dbReference type="AlphaFoldDB" id="A0A1M4MY60"/>
<dbReference type="Pfam" id="PF01968">
    <property type="entry name" value="Hydantoinase_A"/>
    <property type="match status" value="1"/>
</dbReference>